<evidence type="ECO:0000259" key="2">
    <source>
        <dbReference type="Pfam" id="PF20434"/>
    </source>
</evidence>
<dbReference type="InterPro" id="IPR029058">
    <property type="entry name" value="AB_hydrolase_fold"/>
</dbReference>
<feature type="domain" description="BD-FAE-like" evidence="2">
    <location>
        <begin position="59"/>
        <end position="168"/>
    </location>
</feature>
<dbReference type="InterPro" id="IPR050300">
    <property type="entry name" value="GDXG_lipolytic_enzyme"/>
</dbReference>
<dbReference type="Proteomes" id="UP000772434">
    <property type="component" value="Unassembled WGS sequence"/>
</dbReference>
<proteinExistence type="predicted"/>
<gene>
    <name evidence="3" type="ORF">BDP27DRAFT_1322944</name>
</gene>
<dbReference type="AlphaFoldDB" id="A0A9P5U9G4"/>
<accession>A0A9P5U9G4</accession>
<reference evidence="3" key="1">
    <citation type="submission" date="2020-11" db="EMBL/GenBank/DDBJ databases">
        <authorList>
            <consortium name="DOE Joint Genome Institute"/>
            <person name="Ahrendt S."/>
            <person name="Riley R."/>
            <person name="Andreopoulos W."/>
            <person name="Labutti K."/>
            <person name="Pangilinan J."/>
            <person name="Ruiz-Duenas F.J."/>
            <person name="Barrasa J.M."/>
            <person name="Sanchez-Garcia M."/>
            <person name="Camarero S."/>
            <person name="Miyauchi S."/>
            <person name="Serrano A."/>
            <person name="Linde D."/>
            <person name="Babiker R."/>
            <person name="Drula E."/>
            <person name="Ayuso-Fernandez I."/>
            <person name="Pacheco R."/>
            <person name="Padilla G."/>
            <person name="Ferreira P."/>
            <person name="Barriuso J."/>
            <person name="Kellner H."/>
            <person name="Castanera R."/>
            <person name="Alfaro M."/>
            <person name="Ramirez L."/>
            <person name="Pisabarro A.G."/>
            <person name="Kuo A."/>
            <person name="Tritt A."/>
            <person name="Lipzen A."/>
            <person name="He G."/>
            <person name="Yan M."/>
            <person name="Ng V."/>
            <person name="Cullen D."/>
            <person name="Martin F."/>
            <person name="Rosso M.-N."/>
            <person name="Henrissat B."/>
            <person name="Hibbett D."/>
            <person name="Martinez A.T."/>
            <person name="Grigoriev I.V."/>
        </authorList>
    </citation>
    <scope>NUCLEOTIDE SEQUENCE</scope>
    <source>
        <strain evidence="3">AH 40177</strain>
    </source>
</reference>
<evidence type="ECO:0000313" key="3">
    <source>
        <dbReference type="EMBL" id="KAF9070952.1"/>
    </source>
</evidence>
<dbReference type="InterPro" id="IPR049492">
    <property type="entry name" value="BD-FAE-like_dom"/>
</dbReference>
<dbReference type="SUPFAM" id="SSF53474">
    <property type="entry name" value="alpha/beta-Hydrolases"/>
    <property type="match status" value="1"/>
</dbReference>
<comment type="caution">
    <text evidence="3">The sequence shown here is derived from an EMBL/GenBank/DDBJ whole genome shotgun (WGS) entry which is preliminary data.</text>
</comment>
<keyword evidence="1 3" id="KW-0378">Hydrolase</keyword>
<dbReference type="PANTHER" id="PTHR48081">
    <property type="entry name" value="AB HYDROLASE SUPERFAMILY PROTEIN C4A8.06C"/>
    <property type="match status" value="1"/>
</dbReference>
<dbReference type="EMBL" id="JADNRY010000036">
    <property type="protein sequence ID" value="KAF9070952.1"/>
    <property type="molecule type" value="Genomic_DNA"/>
</dbReference>
<dbReference type="GO" id="GO:0016787">
    <property type="term" value="F:hydrolase activity"/>
    <property type="evidence" value="ECO:0007669"/>
    <property type="project" value="UniProtKB-KW"/>
</dbReference>
<dbReference type="Pfam" id="PF20434">
    <property type="entry name" value="BD-FAE"/>
    <property type="match status" value="1"/>
</dbReference>
<dbReference type="Gene3D" id="3.40.50.1820">
    <property type="entry name" value="alpha/beta hydrolase"/>
    <property type="match status" value="1"/>
</dbReference>
<evidence type="ECO:0000313" key="4">
    <source>
        <dbReference type="Proteomes" id="UP000772434"/>
    </source>
</evidence>
<keyword evidence="4" id="KW-1185">Reference proteome</keyword>
<organism evidence="3 4">
    <name type="scientific">Rhodocollybia butyracea</name>
    <dbReference type="NCBI Taxonomy" id="206335"/>
    <lineage>
        <taxon>Eukaryota</taxon>
        <taxon>Fungi</taxon>
        <taxon>Dikarya</taxon>
        <taxon>Basidiomycota</taxon>
        <taxon>Agaricomycotina</taxon>
        <taxon>Agaricomycetes</taxon>
        <taxon>Agaricomycetidae</taxon>
        <taxon>Agaricales</taxon>
        <taxon>Marasmiineae</taxon>
        <taxon>Omphalotaceae</taxon>
        <taxon>Rhodocollybia</taxon>
    </lineage>
</organism>
<sequence>MTSQIREAIEHHSTNWSPSIAEIFVQLYGQFHHDQKLSAKYAAIVKENIPYGPHERNVLDLYLPVDAVSSPRGVFCYMHGGGLVGGDKSLYKGSLYANIGRYFASHGFVVAVMNYRLVPGVTYPGGGEDVQLVREWIYNNISKSEYGNGDPERVVLAGHSAGGLHIATNLYAAGDPDRQSRDPLFPPLAGVIYLSTPFGFASLLEFRRPALIGYYEEEERIRVVCPVGLLETLPEGSPVLDPKILPTLIVAGQYDPKEIQDPVFQFIDRYRKKTPQGLLPEVSAVAGHNHLSHVCSIGTEDDVLGRIMLEFIVKVCSK</sequence>
<name>A0A9P5U9G4_9AGAR</name>
<evidence type="ECO:0000256" key="1">
    <source>
        <dbReference type="ARBA" id="ARBA00022801"/>
    </source>
</evidence>
<dbReference type="PANTHER" id="PTHR48081:SF33">
    <property type="entry name" value="KYNURENINE FORMAMIDASE"/>
    <property type="match status" value="1"/>
</dbReference>
<dbReference type="OrthoDB" id="433474at2759"/>
<protein>
    <submittedName>
        <fullName evidence="3">Alpha/Beta hydrolase protein</fullName>
    </submittedName>
</protein>